<proteinExistence type="predicted"/>
<protein>
    <submittedName>
        <fullName evidence="1">Uncharacterized protein</fullName>
    </submittedName>
</protein>
<evidence type="ECO:0000313" key="1">
    <source>
        <dbReference type="EMBL" id="JAD94545.1"/>
    </source>
</evidence>
<name>A0A0A9E9D6_ARUDO</name>
<reference evidence="1" key="2">
    <citation type="journal article" date="2015" name="Data Brief">
        <title>Shoot transcriptome of the giant reed, Arundo donax.</title>
        <authorList>
            <person name="Barrero R.A."/>
            <person name="Guerrero F.D."/>
            <person name="Moolhuijzen P."/>
            <person name="Goolsby J.A."/>
            <person name="Tidwell J."/>
            <person name="Bellgard S.E."/>
            <person name="Bellgard M.I."/>
        </authorList>
    </citation>
    <scope>NUCLEOTIDE SEQUENCE</scope>
    <source>
        <tissue evidence="1">Shoot tissue taken approximately 20 cm above the soil surface</tissue>
    </source>
</reference>
<dbReference type="AlphaFoldDB" id="A0A0A9E9D6"/>
<sequence length="60" mass="6845">MKNFPYEDTGIGTSLKFSIRHISKPSFCPEPRKAGSRSLLETDILDFIKNSYLILLPQET</sequence>
<dbReference type="EMBL" id="GBRH01203350">
    <property type="protein sequence ID" value="JAD94545.1"/>
    <property type="molecule type" value="Transcribed_RNA"/>
</dbReference>
<reference evidence="1" key="1">
    <citation type="submission" date="2014-09" db="EMBL/GenBank/DDBJ databases">
        <authorList>
            <person name="Magalhaes I.L.F."/>
            <person name="Oliveira U."/>
            <person name="Santos F.R."/>
            <person name="Vidigal T.H.D.A."/>
            <person name="Brescovit A.D."/>
            <person name="Santos A.J."/>
        </authorList>
    </citation>
    <scope>NUCLEOTIDE SEQUENCE</scope>
    <source>
        <tissue evidence="1">Shoot tissue taken approximately 20 cm above the soil surface</tissue>
    </source>
</reference>
<accession>A0A0A9E9D6</accession>
<organism evidence="1">
    <name type="scientific">Arundo donax</name>
    <name type="common">Giant reed</name>
    <name type="synonym">Donax arundinaceus</name>
    <dbReference type="NCBI Taxonomy" id="35708"/>
    <lineage>
        <taxon>Eukaryota</taxon>
        <taxon>Viridiplantae</taxon>
        <taxon>Streptophyta</taxon>
        <taxon>Embryophyta</taxon>
        <taxon>Tracheophyta</taxon>
        <taxon>Spermatophyta</taxon>
        <taxon>Magnoliopsida</taxon>
        <taxon>Liliopsida</taxon>
        <taxon>Poales</taxon>
        <taxon>Poaceae</taxon>
        <taxon>PACMAD clade</taxon>
        <taxon>Arundinoideae</taxon>
        <taxon>Arundineae</taxon>
        <taxon>Arundo</taxon>
    </lineage>
</organism>